<evidence type="ECO:0000256" key="5">
    <source>
        <dbReference type="SAM" id="MobiDB-lite"/>
    </source>
</evidence>
<dbReference type="PANTHER" id="PTHR34359:SF5">
    <property type="entry name" value="CLAVATA3_ESR (CLE)-RELATED PROTEIN 9"/>
    <property type="match status" value="1"/>
</dbReference>
<organism evidence="7">
    <name type="scientific">Davidia involucrata</name>
    <name type="common">Dove tree</name>
    <dbReference type="NCBI Taxonomy" id="16924"/>
    <lineage>
        <taxon>Eukaryota</taxon>
        <taxon>Viridiplantae</taxon>
        <taxon>Streptophyta</taxon>
        <taxon>Embryophyta</taxon>
        <taxon>Tracheophyta</taxon>
        <taxon>Spermatophyta</taxon>
        <taxon>Magnoliopsida</taxon>
        <taxon>eudicotyledons</taxon>
        <taxon>Gunneridae</taxon>
        <taxon>Pentapetalae</taxon>
        <taxon>asterids</taxon>
        <taxon>Cornales</taxon>
        <taxon>Nyssaceae</taxon>
        <taxon>Davidia</taxon>
    </lineage>
</organism>
<keyword evidence="4" id="KW-0379">Hydroxylation</keyword>
<evidence type="ECO:0000256" key="2">
    <source>
        <dbReference type="ARBA" id="ARBA00022473"/>
    </source>
</evidence>
<feature type="signal peptide" evidence="6">
    <location>
        <begin position="1"/>
        <end position="27"/>
    </location>
</feature>
<evidence type="ECO:0000256" key="3">
    <source>
        <dbReference type="ARBA" id="ARBA00022782"/>
    </source>
</evidence>
<keyword evidence="2" id="KW-0217">Developmental protein</keyword>
<dbReference type="GO" id="GO:0030154">
    <property type="term" value="P:cell differentiation"/>
    <property type="evidence" value="ECO:0007669"/>
    <property type="project" value="UniProtKB-KW"/>
</dbReference>
<evidence type="ECO:0000256" key="1">
    <source>
        <dbReference type="ARBA" id="ARBA00005416"/>
    </source>
</evidence>
<evidence type="ECO:0000256" key="4">
    <source>
        <dbReference type="ARBA" id="ARBA00023278"/>
    </source>
</evidence>
<feature type="region of interest" description="Disordered" evidence="5">
    <location>
        <begin position="70"/>
        <end position="102"/>
    </location>
</feature>
<keyword evidence="6" id="KW-0732">Signal</keyword>
<feature type="chain" id="PRO_5023111150" evidence="6">
    <location>
        <begin position="28"/>
        <end position="102"/>
    </location>
</feature>
<reference evidence="7" key="1">
    <citation type="submission" date="2019-08" db="EMBL/GenBank/DDBJ databases">
        <title>Reference gene set and small RNA set construction with multiple tissues from Davidia involucrata Baill.</title>
        <authorList>
            <person name="Yang H."/>
            <person name="Zhou C."/>
            <person name="Li G."/>
            <person name="Wang J."/>
            <person name="Gao P."/>
            <person name="Wang M."/>
            <person name="Wang R."/>
            <person name="Zhao Y."/>
        </authorList>
    </citation>
    <scope>NUCLEOTIDE SEQUENCE</scope>
    <source>
        <tissue evidence="7">Mixed with DoveR01_LX</tissue>
    </source>
</reference>
<keyword evidence="3" id="KW-0221">Differentiation</keyword>
<comment type="similarity">
    <text evidence="1">Belongs to the CLV3/ESR signal peptide family.</text>
</comment>
<name>A0A5B7BAC2_DAVIN</name>
<accession>A0A5B7BAC2</accession>
<dbReference type="EMBL" id="GHES01034825">
    <property type="protein sequence ID" value="MPA65384.1"/>
    <property type="molecule type" value="Transcribed_RNA"/>
</dbReference>
<sequence>MVFKVPHSITLILWLSLLLSLFHGRSSFTFKHIFNNKDGHLSLSDHHTLTSSRKALATKFDFTPFMQHHRRHVRADPQENEIDPRYGVENRLVPTGPNRLHH</sequence>
<evidence type="ECO:0000256" key="6">
    <source>
        <dbReference type="SAM" id="SignalP"/>
    </source>
</evidence>
<feature type="compositionally biased region" description="Basic and acidic residues" evidence="5">
    <location>
        <begin position="74"/>
        <end position="88"/>
    </location>
</feature>
<protein>
    <submittedName>
        <fullName evidence="7">Putative CLAVATA3/ESR (CLE)-related protein 13-like</fullName>
    </submittedName>
</protein>
<dbReference type="InterPro" id="IPR039618">
    <property type="entry name" value="CLE9-13"/>
</dbReference>
<gene>
    <name evidence="7" type="ORF">Din_034825</name>
</gene>
<dbReference type="PANTHER" id="PTHR34359">
    <property type="entry name" value="CLAVATA3/ESR (CLE)-RELATED PROTEIN 10"/>
    <property type="match status" value="1"/>
</dbReference>
<evidence type="ECO:0000313" key="7">
    <source>
        <dbReference type="EMBL" id="MPA65384.1"/>
    </source>
</evidence>
<proteinExistence type="inferred from homology"/>
<dbReference type="AlphaFoldDB" id="A0A5B7BAC2"/>